<organism evidence="2 3">
    <name type="scientific">Streptomyces globisporus</name>
    <dbReference type="NCBI Taxonomy" id="1908"/>
    <lineage>
        <taxon>Bacteria</taxon>
        <taxon>Bacillati</taxon>
        <taxon>Actinomycetota</taxon>
        <taxon>Actinomycetes</taxon>
        <taxon>Kitasatosporales</taxon>
        <taxon>Streptomycetaceae</taxon>
        <taxon>Streptomyces</taxon>
    </lineage>
</organism>
<sequence length="119" mass="12442">MSDHLVITPAPGDDSGCLRRVMAVPLTILYALAAFCCCTALITRPSGSWDQDAYGAIGLMCFLALVLSALGLLVTLAPPAVRRAMGPRVAGAAADPRCDRGDPMGPGRLRARLLDGWCS</sequence>
<evidence type="ECO:0000313" key="3">
    <source>
        <dbReference type="Proteomes" id="UP001154015"/>
    </source>
</evidence>
<proteinExistence type="predicted"/>
<feature type="transmembrane region" description="Helical" evidence="1">
    <location>
        <begin position="54"/>
        <end position="77"/>
    </location>
</feature>
<keyword evidence="1" id="KW-1133">Transmembrane helix</keyword>
<dbReference type="EMBL" id="CAKXYP010000005">
    <property type="protein sequence ID" value="CAH9414995.1"/>
    <property type="molecule type" value="Genomic_DNA"/>
</dbReference>
<dbReference type="RefSeq" id="WP_244203788.1">
    <property type="nucleotide sequence ID" value="NZ_CAKXYP010000005.1"/>
</dbReference>
<dbReference type="Proteomes" id="UP001154015">
    <property type="component" value="Unassembled WGS sequence"/>
</dbReference>
<reference evidence="2" key="1">
    <citation type="submission" date="2022-03" db="EMBL/GenBank/DDBJ databases">
        <authorList>
            <person name="Leyn A S."/>
        </authorList>
    </citation>
    <scope>NUCLEOTIDE SEQUENCE</scope>
    <source>
        <strain evidence="2">Streptomyces globisporus 4-3</strain>
    </source>
</reference>
<evidence type="ECO:0000256" key="1">
    <source>
        <dbReference type="SAM" id="Phobius"/>
    </source>
</evidence>
<keyword evidence="1" id="KW-0472">Membrane</keyword>
<accession>A0ABN8UZC5</accession>
<gene>
    <name evidence="2" type="ORF">SGL43_02007</name>
</gene>
<protein>
    <submittedName>
        <fullName evidence="2">Uncharacterized protein</fullName>
    </submittedName>
</protein>
<name>A0ABN8UZC5_STRGL</name>
<evidence type="ECO:0000313" key="2">
    <source>
        <dbReference type="EMBL" id="CAH9414995.1"/>
    </source>
</evidence>
<comment type="caution">
    <text evidence="2">The sequence shown here is derived from an EMBL/GenBank/DDBJ whole genome shotgun (WGS) entry which is preliminary data.</text>
</comment>
<feature type="transmembrane region" description="Helical" evidence="1">
    <location>
        <begin position="21"/>
        <end position="42"/>
    </location>
</feature>
<keyword evidence="1" id="KW-0812">Transmembrane</keyword>
<keyword evidence="3" id="KW-1185">Reference proteome</keyword>